<accession>A0A813IGF1</accession>
<proteinExistence type="predicted"/>
<dbReference type="EMBL" id="CAJNNW010007329">
    <property type="protein sequence ID" value="CAE8649175.1"/>
    <property type="molecule type" value="Genomic_DNA"/>
</dbReference>
<reference evidence="2" key="1">
    <citation type="submission" date="2021-02" db="EMBL/GenBank/DDBJ databases">
        <authorList>
            <person name="Dougan E. K."/>
            <person name="Rhodes N."/>
            <person name="Thang M."/>
            <person name="Chan C."/>
        </authorList>
    </citation>
    <scope>NUCLEOTIDE SEQUENCE</scope>
</reference>
<keyword evidence="1" id="KW-0732">Signal</keyword>
<dbReference type="EMBL" id="CAJNNW010027428">
    <property type="protein sequence ID" value="CAE8691386.1"/>
    <property type="molecule type" value="Genomic_DNA"/>
</dbReference>
<evidence type="ECO:0000313" key="4">
    <source>
        <dbReference type="Proteomes" id="UP000626109"/>
    </source>
</evidence>
<feature type="chain" id="PRO_5036222130" evidence="1">
    <location>
        <begin position="21"/>
        <end position="237"/>
    </location>
</feature>
<name>A0A813IGF1_POLGL</name>
<evidence type="ECO:0000313" key="2">
    <source>
        <dbReference type="EMBL" id="CAE8649175.1"/>
    </source>
</evidence>
<dbReference type="AlphaFoldDB" id="A0A813IGF1"/>
<evidence type="ECO:0000256" key="1">
    <source>
        <dbReference type="SAM" id="SignalP"/>
    </source>
</evidence>
<gene>
    <name evidence="3" type="ORF">PGLA2088_LOCUS27400</name>
    <name evidence="2" type="ORF">PGLA2088_LOCUS7194</name>
</gene>
<organism evidence="2 4">
    <name type="scientific">Polarella glacialis</name>
    <name type="common">Dinoflagellate</name>
    <dbReference type="NCBI Taxonomy" id="89957"/>
    <lineage>
        <taxon>Eukaryota</taxon>
        <taxon>Sar</taxon>
        <taxon>Alveolata</taxon>
        <taxon>Dinophyceae</taxon>
        <taxon>Suessiales</taxon>
        <taxon>Suessiaceae</taxon>
        <taxon>Polarella</taxon>
    </lineage>
</organism>
<comment type="caution">
    <text evidence="2">The sequence shown here is derived from an EMBL/GenBank/DDBJ whole genome shotgun (WGS) entry which is preliminary data.</text>
</comment>
<feature type="signal peptide" evidence="1">
    <location>
        <begin position="1"/>
        <end position="20"/>
    </location>
</feature>
<sequence>MARIVRLFLAPFLFCFSAWGFVQPRELEDWLASSDRGLAMSREEARSVASVQWSTLTQCGITIQTLQALKDVMYDHTGMDLGMSDLRQKLFPVAEQHISPGKLTQLYQALSSSYTFSGGLGLAKAEAQSMTTDLALRRAEPDQLKALYQVMYGWNGLGFTQKDAQQTSIEQAVAGSNATQFYITYSAAVAAGAPSQYALTQSSIAAVKANLGGLERRYAKNAQPYTSTEFKQYYGDQ</sequence>
<protein>
    <submittedName>
        <fullName evidence="2">Uncharacterized protein</fullName>
    </submittedName>
</protein>
<dbReference type="Proteomes" id="UP000626109">
    <property type="component" value="Unassembled WGS sequence"/>
</dbReference>
<evidence type="ECO:0000313" key="3">
    <source>
        <dbReference type="EMBL" id="CAE8691386.1"/>
    </source>
</evidence>